<dbReference type="Proteomes" id="UP000219494">
    <property type="component" value="Unassembled WGS sequence"/>
</dbReference>
<sequence length="169" mass="17788">MPAASAAPTVELRAIELATQGPDALLRFELVLRNDAGVPLEAVRPVVVLGSAGPTLAREIASFHASAPTMNAAAQFDLAPGEARRLTGELTLPGTAMHVSEVAGRAMIVPVVLVDLRWRSGLSVRADGAAFLVGTGTEEASRLGPIWVDRTGQRFTRIAARRFVPEAQS</sequence>
<gene>
    <name evidence="1" type="ORF">SAMN06297144_1707</name>
</gene>
<organism evidence="1 2">
    <name type="scientific">Sphingomonas guangdongensis</name>
    <dbReference type="NCBI Taxonomy" id="1141890"/>
    <lineage>
        <taxon>Bacteria</taxon>
        <taxon>Pseudomonadati</taxon>
        <taxon>Pseudomonadota</taxon>
        <taxon>Alphaproteobacteria</taxon>
        <taxon>Sphingomonadales</taxon>
        <taxon>Sphingomonadaceae</taxon>
        <taxon>Sphingomonas</taxon>
    </lineage>
</organism>
<accession>A0A285QXA5</accession>
<evidence type="ECO:0000313" key="2">
    <source>
        <dbReference type="Proteomes" id="UP000219494"/>
    </source>
</evidence>
<keyword evidence="2" id="KW-1185">Reference proteome</keyword>
<proteinExistence type="predicted"/>
<dbReference type="EMBL" id="OBMI01000002">
    <property type="protein sequence ID" value="SOB86600.1"/>
    <property type="molecule type" value="Genomic_DNA"/>
</dbReference>
<protein>
    <submittedName>
        <fullName evidence="1">Uncharacterized protein</fullName>
    </submittedName>
</protein>
<dbReference type="AlphaFoldDB" id="A0A285QXA5"/>
<evidence type="ECO:0000313" key="1">
    <source>
        <dbReference type="EMBL" id="SOB86600.1"/>
    </source>
</evidence>
<name>A0A285QXA5_9SPHN</name>
<reference evidence="1 2" key="1">
    <citation type="submission" date="2017-07" db="EMBL/GenBank/DDBJ databases">
        <authorList>
            <person name="Sun Z.S."/>
            <person name="Albrecht U."/>
            <person name="Echele G."/>
            <person name="Lee C.C."/>
        </authorList>
    </citation>
    <scope>NUCLEOTIDE SEQUENCE [LARGE SCALE GENOMIC DNA]</scope>
    <source>
        <strain evidence="1 2">CGMCC 1.12672</strain>
    </source>
</reference>